<dbReference type="EMBL" id="ANOH01000262">
    <property type="protein sequence ID" value="EMI54778.1"/>
    <property type="molecule type" value="Genomic_DNA"/>
</dbReference>
<accession>M5UFK7</accession>
<reference evidence="1 2" key="1">
    <citation type="journal article" date="2013" name="Mar. Genomics">
        <title>Expression of sulfatases in Rhodopirellula baltica and the diversity of sulfatases in the genus Rhodopirellula.</title>
        <authorList>
            <person name="Wegner C.E."/>
            <person name="Richter-Heitmann T."/>
            <person name="Klindworth A."/>
            <person name="Klockow C."/>
            <person name="Richter M."/>
            <person name="Achstetter T."/>
            <person name="Glockner F.O."/>
            <person name="Harder J."/>
        </authorList>
    </citation>
    <scope>NUCLEOTIDE SEQUENCE [LARGE SCALE GENOMIC DNA]</scope>
    <source>
        <strain evidence="1 2">SM41</strain>
    </source>
</reference>
<dbReference type="Proteomes" id="UP000011885">
    <property type="component" value="Unassembled WGS sequence"/>
</dbReference>
<dbReference type="AlphaFoldDB" id="M5UFK7"/>
<keyword evidence="2" id="KW-1185">Reference proteome</keyword>
<evidence type="ECO:0000313" key="1">
    <source>
        <dbReference type="EMBL" id="EMI54778.1"/>
    </source>
</evidence>
<dbReference type="PATRIC" id="fig|1263870.3.peg.4019"/>
<sequence length="76" mass="8894">MRGAGQGGLLFWGLYEDLDKKTSKNRLERFWNLTCSIFVSDFARIQATEVWRHRLRHFRNVLSGGCSFRLSDGNRD</sequence>
<evidence type="ECO:0000313" key="2">
    <source>
        <dbReference type="Proteomes" id="UP000011885"/>
    </source>
</evidence>
<proteinExistence type="predicted"/>
<gene>
    <name evidence="1" type="ORF">RSSM_03787</name>
</gene>
<name>M5UFK7_9BACT</name>
<protein>
    <submittedName>
        <fullName evidence="1">Uncharacterized protein</fullName>
    </submittedName>
</protein>
<comment type="caution">
    <text evidence="1">The sequence shown here is derived from an EMBL/GenBank/DDBJ whole genome shotgun (WGS) entry which is preliminary data.</text>
</comment>
<organism evidence="1 2">
    <name type="scientific">Rhodopirellula sallentina SM41</name>
    <dbReference type="NCBI Taxonomy" id="1263870"/>
    <lineage>
        <taxon>Bacteria</taxon>
        <taxon>Pseudomonadati</taxon>
        <taxon>Planctomycetota</taxon>
        <taxon>Planctomycetia</taxon>
        <taxon>Pirellulales</taxon>
        <taxon>Pirellulaceae</taxon>
        <taxon>Rhodopirellula</taxon>
    </lineage>
</organism>